<keyword evidence="4" id="KW-0808">Transferase</keyword>
<dbReference type="InterPro" id="IPR016454">
    <property type="entry name" value="Cysteine_dSase"/>
</dbReference>
<comment type="cofactor">
    <cofactor evidence="1 10">
        <name>pyridoxal 5'-phosphate</name>
        <dbReference type="ChEBI" id="CHEBI:597326"/>
    </cofactor>
</comment>
<dbReference type="PANTHER" id="PTHR11601">
    <property type="entry name" value="CYSTEINE DESULFURYLASE FAMILY MEMBER"/>
    <property type="match status" value="1"/>
</dbReference>
<dbReference type="InterPro" id="IPR015422">
    <property type="entry name" value="PyrdxlP-dep_Trfase_small"/>
</dbReference>
<dbReference type="Proteomes" id="UP001163739">
    <property type="component" value="Chromosome"/>
</dbReference>
<dbReference type="RefSeq" id="WP_265048300.1">
    <property type="nucleotide sequence ID" value="NZ_CP100390.1"/>
</dbReference>
<dbReference type="EMBL" id="CP100390">
    <property type="protein sequence ID" value="UZE96815.1"/>
    <property type="molecule type" value="Genomic_DNA"/>
</dbReference>
<feature type="domain" description="Aminotransferase class V" evidence="11">
    <location>
        <begin position="2"/>
        <end position="363"/>
    </location>
</feature>
<evidence type="ECO:0000256" key="3">
    <source>
        <dbReference type="ARBA" id="ARBA00012239"/>
    </source>
</evidence>
<evidence type="ECO:0000256" key="9">
    <source>
        <dbReference type="ARBA" id="ARBA00050776"/>
    </source>
</evidence>
<dbReference type="PROSITE" id="PS00595">
    <property type="entry name" value="AA_TRANSFER_CLASS_5"/>
    <property type="match status" value="1"/>
</dbReference>
<comment type="catalytic activity">
    <reaction evidence="9">
        <text>(sulfur carrier)-H + L-cysteine = (sulfur carrier)-SH + L-alanine</text>
        <dbReference type="Rhea" id="RHEA:43892"/>
        <dbReference type="Rhea" id="RHEA-COMP:14737"/>
        <dbReference type="Rhea" id="RHEA-COMP:14739"/>
        <dbReference type="ChEBI" id="CHEBI:29917"/>
        <dbReference type="ChEBI" id="CHEBI:35235"/>
        <dbReference type="ChEBI" id="CHEBI:57972"/>
        <dbReference type="ChEBI" id="CHEBI:64428"/>
        <dbReference type="EC" id="2.8.1.7"/>
    </reaction>
</comment>
<dbReference type="Gene3D" id="3.90.1150.10">
    <property type="entry name" value="Aspartate Aminotransferase, domain 1"/>
    <property type="match status" value="1"/>
</dbReference>
<evidence type="ECO:0000256" key="6">
    <source>
        <dbReference type="ARBA" id="ARBA00022898"/>
    </source>
</evidence>
<comment type="similarity">
    <text evidence="2">Belongs to the class-V pyridoxal-phosphate-dependent aminotransferase family. NifS/IscS subfamily.</text>
</comment>
<accession>A0ABY6N3X0</accession>
<keyword evidence="5" id="KW-0479">Metal-binding</keyword>
<keyword evidence="13" id="KW-1185">Reference proteome</keyword>
<gene>
    <name evidence="12" type="ORF">NKI27_03420</name>
</gene>
<dbReference type="InterPro" id="IPR000192">
    <property type="entry name" value="Aminotrans_V_dom"/>
</dbReference>
<dbReference type="Gene3D" id="3.40.640.10">
    <property type="entry name" value="Type I PLP-dependent aspartate aminotransferase-like (Major domain)"/>
    <property type="match status" value="1"/>
</dbReference>
<evidence type="ECO:0000256" key="7">
    <source>
        <dbReference type="ARBA" id="ARBA00023004"/>
    </source>
</evidence>
<dbReference type="Pfam" id="PF00266">
    <property type="entry name" value="Aminotran_5"/>
    <property type="match status" value="1"/>
</dbReference>
<keyword evidence="8" id="KW-0411">Iron-sulfur</keyword>
<keyword evidence="7" id="KW-0408">Iron</keyword>
<evidence type="ECO:0000313" key="13">
    <source>
        <dbReference type="Proteomes" id="UP001163739"/>
    </source>
</evidence>
<dbReference type="EC" id="2.8.1.7" evidence="3"/>
<dbReference type="Gene3D" id="1.10.260.50">
    <property type="match status" value="1"/>
</dbReference>
<dbReference type="PIRSF" id="PIRSF005572">
    <property type="entry name" value="NifS"/>
    <property type="match status" value="1"/>
</dbReference>
<dbReference type="InterPro" id="IPR015424">
    <property type="entry name" value="PyrdxlP-dep_Trfase"/>
</dbReference>
<sequence length="372" mass="40033">MIYFDSAASYPILPEVLSSIEEGFKSYANPSSSHIMGLALSQKVEDVRLQIADSIGALPSEVVFTSGATESNNLAIKGAVFGSGKPFSEIHLVTSQAEHKCVLNIFSYLEGLGCQVSYIKPNAEGVITLQLLEEVVTENTILVSLMHVNNELGVINPIQDIGEFCFDKKIKLHTDAAQSFGKIDIDVMDSYVDFMSLTAHKIGGPKGIGALYIQALRTSNIVPVIHGAGQEEGLRGGTLPAPLILGFGAALSSFQNSYSKINAELEATLLKGLQAKGVRCQINGANAERVKHIVSVTLPDTNPVVFMRNTERDFCLAQGSACSSKEIEPSHVLSSIGLGRDLASKTYRLSFSHETTVDDIKAFVQRVAELIE</sequence>
<dbReference type="SUPFAM" id="SSF53383">
    <property type="entry name" value="PLP-dependent transferases"/>
    <property type="match status" value="1"/>
</dbReference>
<dbReference type="InterPro" id="IPR015421">
    <property type="entry name" value="PyrdxlP-dep_Trfase_major"/>
</dbReference>
<proteinExistence type="inferred from homology"/>
<evidence type="ECO:0000256" key="5">
    <source>
        <dbReference type="ARBA" id="ARBA00022723"/>
    </source>
</evidence>
<protein>
    <recommendedName>
        <fullName evidence="3">cysteine desulfurase</fullName>
        <ecNumber evidence="3">2.8.1.7</ecNumber>
    </recommendedName>
</protein>
<evidence type="ECO:0000256" key="4">
    <source>
        <dbReference type="ARBA" id="ARBA00022679"/>
    </source>
</evidence>
<keyword evidence="6" id="KW-0663">Pyridoxal phosphate</keyword>
<evidence type="ECO:0000256" key="1">
    <source>
        <dbReference type="ARBA" id="ARBA00001933"/>
    </source>
</evidence>
<dbReference type="PANTHER" id="PTHR11601:SF34">
    <property type="entry name" value="CYSTEINE DESULFURASE"/>
    <property type="match status" value="1"/>
</dbReference>
<evidence type="ECO:0000259" key="11">
    <source>
        <dbReference type="Pfam" id="PF00266"/>
    </source>
</evidence>
<dbReference type="InterPro" id="IPR020578">
    <property type="entry name" value="Aminotrans_V_PyrdxlP_BS"/>
</dbReference>
<organism evidence="12 13">
    <name type="scientific">Alkalimarinus alittae</name>
    <dbReference type="NCBI Taxonomy" id="2961619"/>
    <lineage>
        <taxon>Bacteria</taxon>
        <taxon>Pseudomonadati</taxon>
        <taxon>Pseudomonadota</taxon>
        <taxon>Gammaproteobacteria</taxon>
        <taxon>Alteromonadales</taxon>
        <taxon>Alteromonadaceae</taxon>
        <taxon>Alkalimarinus</taxon>
    </lineage>
</organism>
<reference evidence="12" key="1">
    <citation type="submission" date="2022-06" db="EMBL/GenBank/DDBJ databases">
        <title>Alkalimarinus sp. nov., isolated from gut of a Alitta virens.</title>
        <authorList>
            <person name="Yang A.I."/>
            <person name="Shin N.-R."/>
        </authorList>
    </citation>
    <scope>NUCLEOTIDE SEQUENCE</scope>
    <source>
        <strain evidence="12">A2M4</strain>
    </source>
</reference>
<evidence type="ECO:0000256" key="8">
    <source>
        <dbReference type="ARBA" id="ARBA00023014"/>
    </source>
</evidence>
<evidence type="ECO:0000256" key="10">
    <source>
        <dbReference type="RuleBase" id="RU004504"/>
    </source>
</evidence>
<evidence type="ECO:0000313" key="12">
    <source>
        <dbReference type="EMBL" id="UZE96815.1"/>
    </source>
</evidence>
<evidence type="ECO:0000256" key="2">
    <source>
        <dbReference type="ARBA" id="ARBA00006490"/>
    </source>
</evidence>
<name>A0ABY6N3X0_9ALTE</name>